<reference evidence="1" key="2">
    <citation type="journal article" date="2015" name="Fish Shellfish Immunol.">
        <title>Early steps in the European eel (Anguilla anguilla)-Vibrio vulnificus interaction in the gills: Role of the RtxA13 toxin.</title>
        <authorList>
            <person name="Callol A."/>
            <person name="Pajuelo D."/>
            <person name="Ebbesson L."/>
            <person name="Teles M."/>
            <person name="MacKenzie S."/>
            <person name="Amaro C."/>
        </authorList>
    </citation>
    <scope>NUCLEOTIDE SEQUENCE</scope>
</reference>
<dbReference type="AlphaFoldDB" id="A0A0E9WTQ3"/>
<proteinExistence type="predicted"/>
<name>A0A0E9WTQ3_ANGAN</name>
<accession>A0A0E9WTQ3</accession>
<protein>
    <submittedName>
        <fullName evidence="1">Uncharacterized protein</fullName>
    </submittedName>
</protein>
<reference evidence="1" key="1">
    <citation type="submission" date="2014-11" db="EMBL/GenBank/DDBJ databases">
        <authorList>
            <person name="Amaro Gonzalez C."/>
        </authorList>
    </citation>
    <scope>NUCLEOTIDE SEQUENCE</scope>
</reference>
<dbReference type="EMBL" id="GBXM01015724">
    <property type="protein sequence ID" value="JAH92853.1"/>
    <property type="molecule type" value="Transcribed_RNA"/>
</dbReference>
<sequence length="65" mass="7200">MQIGSSMQHLPLPDKRRFPTRFVMFASLGTGRGLVSIFTYQNCVILSSSDVNLGHWLAASPVSEF</sequence>
<evidence type="ECO:0000313" key="1">
    <source>
        <dbReference type="EMBL" id="JAH92853.1"/>
    </source>
</evidence>
<organism evidence="1">
    <name type="scientific">Anguilla anguilla</name>
    <name type="common">European freshwater eel</name>
    <name type="synonym">Muraena anguilla</name>
    <dbReference type="NCBI Taxonomy" id="7936"/>
    <lineage>
        <taxon>Eukaryota</taxon>
        <taxon>Metazoa</taxon>
        <taxon>Chordata</taxon>
        <taxon>Craniata</taxon>
        <taxon>Vertebrata</taxon>
        <taxon>Euteleostomi</taxon>
        <taxon>Actinopterygii</taxon>
        <taxon>Neopterygii</taxon>
        <taxon>Teleostei</taxon>
        <taxon>Anguilliformes</taxon>
        <taxon>Anguillidae</taxon>
        <taxon>Anguilla</taxon>
    </lineage>
</organism>